<evidence type="ECO:0000313" key="1">
    <source>
        <dbReference type="EMBL" id="GEK87292.1"/>
    </source>
</evidence>
<gene>
    <name evidence="1" type="ORF">MAE01_24680</name>
</gene>
<dbReference type="InterPro" id="IPR011008">
    <property type="entry name" value="Dimeric_a/b-barrel"/>
</dbReference>
<dbReference type="SUPFAM" id="SSF54909">
    <property type="entry name" value="Dimeric alpha+beta barrel"/>
    <property type="match status" value="1"/>
</dbReference>
<dbReference type="RefSeq" id="WP_147039876.1">
    <property type="nucleotide sequence ID" value="NZ_BJUW01000012.1"/>
</dbReference>
<protein>
    <recommendedName>
        <fullName evidence="3">YCII-related domain-containing protein</fullName>
    </recommendedName>
</protein>
<dbReference type="AlphaFoldDB" id="A0A511AH32"/>
<dbReference type="OrthoDB" id="3212458at2"/>
<evidence type="ECO:0008006" key="3">
    <source>
        <dbReference type="Google" id="ProtNLM"/>
    </source>
</evidence>
<comment type="caution">
    <text evidence="1">The sequence shown here is derived from an EMBL/GenBank/DDBJ whole genome shotgun (WGS) entry which is preliminary data.</text>
</comment>
<name>A0A511AH32_9MICO</name>
<keyword evidence="2" id="KW-1185">Reference proteome</keyword>
<evidence type="ECO:0000313" key="2">
    <source>
        <dbReference type="Proteomes" id="UP000321225"/>
    </source>
</evidence>
<accession>A0A511AH32</accession>
<dbReference type="Proteomes" id="UP000321225">
    <property type="component" value="Unassembled WGS sequence"/>
</dbReference>
<proteinExistence type="predicted"/>
<reference evidence="1 2" key="1">
    <citation type="submission" date="2019-07" db="EMBL/GenBank/DDBJ databases">
        <title>Whole genome shotgun sequence of Microbacterium aerolatum NBRC 103071.</title>
        <authorList>
            <person name="Hosoyama A."/>
            <person name="Uohara A."/>
            <person name="Ohji S."/>
            <person name="Ichikawa N."/>
        </authorList>
    </citation>
    <scope>NUCLEOTIDE SEQUENCE [LARGE SCALE GENOMIC DNA]</scope>
    <source>
        <strain evidence="1 2">NBRC 103071</strain>
    </source>
</reference>
<sequence length="113" mass="12058">MAQYIVYFNQTWVGDHPEEWFASRGPLAHAVVEEIKAAGAYVFAAGVDEDMTGAFSADATSGTVVVTDGPIPANEARIGGLTIIDVADDEAAKVWGGKIAEACGWPQEIRRVY</sequence>
<dbReference type="EMBL" id="BJUW01000012">
    <property type="protein sequence ID" value="GEK87292.1"/>
    <property type="molecule type" value="Genomic_DNA"/>
</dbReference>
<organism evidence="1 2">
    <name type="scientific">Microbacterium aerolatum</name>
    <dbReference type="NCBI Taxonomy" id="153731"/>
    <lineage>
        <taxon>Bacteria</taxon>
        <taxon>Bacillati</taxon>
        <taxon>Actinomycetota</taxon>
        <taxon>Actinomycetes</taxon>
        <taxon>Micrococcales</taxon>
        <taxon>Microbacteriaceae</taxon>
        <taxon>Microbacterium</taxon>
    </lineage>
</organism>
<dbReference type="Gene3D" id="3.30.70.1060">
    <property type="entry name" value="Dimeric alpha+beta barrel"/>
    <property type="match status" value="1"/>
</dbReference>